<evidence type="ECO:0000256" key="1">
    <source>
        <dbReference type="SAM" id="MobiDB-lite"/>
    </source>
</evidence>
<feature type="compositionally biased region" description="Low complexity" evidence="1">
    <location>
        <begin position="23"/>
        <end position="47"/>
    </location>
</feature>
<keyword evidence="4" id="KW-1185">Reference proteome</keyword>
<protein>
    <recommendedName>
        <fullName evidence="2">GH64 domain-containing protein</fullName>
    </recommendedName>
</protein>
<comment type="caution">
    <text evidence="3">The sequence shown here is derived from an EMBL/GenBank/DDBJ whole genome shotgun (WGS) entry which is preliminary data.</text>
</comment>
<dbReference type="InterPro" id="IPR042517">
    <property type="entry name" value="Glyco_hydro_64_N_2"/>
</dbReference>
<sequence>MATIDDCLRKQQKDGILTAPTDSSSAVSNSTSQTKNSPFAPSTATYAASSSGTPSTLQIALQNNTTAANLYAYVTGLDFNNNNAVFMLQSDGVTPYHPVNPSSNQQPLQANVSIVVGGPGSVRTVTIPQLAGARIWYSQNSPLTFLLNMGANGPGLVEPSVNNPADPNYVLRWDFCEFTFNKTELFANITYVDFVSIPVALELTSTDGSATQVVAGLPSNGLSTICEALQAQQRVDCAGWDQLVVQISSSAAGTSFLRALSPYNGMIMNSKLFSNYYDPYVAQVWSKYRSTAVTIDTQSSWGTRSGQVDSSSSLNFSGVGSFPKPTTADIFSCSTGAFAPTASNTGEMANLGARLAAALNRGTLLTHPSQPGGVTSDSDYYHSTITNHYARIVHVANIDGRGYAFPYDDVVPNGGADQSGSVSSGAPALLTVFIGGGGASGAASATKVRSHPIRLRDMARPGRQLVGGHQHHRRSLSPPTTPYEEETTLVTRDTVSPVINMPTVNDDEKALLQAREREMANTESTDLEKGQAVMTKPNGVASSGAIAPSLSTRFALLLHQALLSLWVAMCSWIRSTWALVPRRVAAPIGAVYSRIAALPAVSAASIAISSFVSSVVKSAAASAVAAMLIRPLVIRTVLTAAVLLATYAATAGGSTGASPMLTSAVTTLTGWVEELTGAQPAVLLQ</sequence>
<dbReference type="InterPro" id="IPR037398">
    <property type="entry name" value="Glyco_hydro_64_fam"/>
</dbReference>
<feature type="domain" description="GH64" evidence="2">
    <location>
        <begin position="52"/>
        <end position="436"/>
    </location>
</feature>
<name>A0ABP0DUX6_9PEZI</name>
<evidence type="ECO:0000313" key="4">
    <source>
        <dbReference type="Proteomes" id="UP001642501"/>
    </source>
</evidence>
<evidence type="ECO:0000313" key="3">
    <source>
        <dbReference type="EMBL" id="CAK7270676.1"/>
    </source>
</evidence>
<dbReference type="InterPro" id="IPR037176">
    <property type="entry name" value="Osmotin/thaumatin-like_sf"/>
</dbReference>
<dbReference type="PANTHER" id="PTHR38165">
    <property type="match status" value="1"/>
</dbReference>
<dbReference type="PANTHER" id="PTHR38165:SF1">
    <property type="entry name" value="GLUCANASE B"/>
    <property type="match status" value="1"/>
</dbReference>
<dbReference type="Gene3D" id="3.30.920.50">
    <property type="entry name" value="Beta-1,3-glucanase, C-terminal domain"/>
    <property type="match status" value="1"/>
</dbReference>
<dbReference type="Gene3D" id="2.60.110.10">
    <property type="entry name" value="Thaumatin"/>
    <property type="match status" value="1"/>
</dbReference>
<dbReference type="EMBL" id="CAWUOM010000076">
    <property type="protein sequence ID" value="CAK7270676.1"/>
    <property type="molecule type" value="Genomic_DNA"/>
</dbReference>
<dbReference type="CDD" id="cd09220">
    <property type="entry name" value="GH64-GluB-like"/>
    <property type="match status" value="1"/>
</dbReference>
<dbReference type="PROSITE" id="PS52006">
    <property type="entry name" value="GH64"/>
    <property type="match status" value="1"/>
</dbReference>
<proteinExistence type="predicted"/>
<dbReference type="InterPro" id="IPR032477">
    <property type="entry name" value="Glyco_hydro_64"/>
</dbReference>
<feature type="region of interest" description="Disordered" evidence="1">
    <location>
        <begin position="15"/>
        <end position="47"/>
    </location>
</feature>
<dbReference type="Pfam" id="PF16483">
    <property type="entry name" value="Glyco_hydro_64"/>
    <property type="match status" value="1"/>
</dbReference>
<organism evidence="3 4">
    <name type="scientific">Sporothrix epigloea</name>
    <dbReference type="NCBI Taxonomy" id="1892477"/>
    <lineage>
        <taxon>Eukaryota</taxon>
        <taxon>Fungi</taxon>
        <taxon>Dikarya</taxon>
        <taxon>Ascomycota</taxon>
        <taxon>Pezizomycotina</taxon>
        <taxon>Sordariomycetes</taxon>
        <taxon>Sordariomycetidae</taxon>
        <taxon>Ophiostomatales</taxon>
        <taxon>Ophiostomataceae</taxon>
        <taxon>Sporothrix</taxon>
    </lineage>
</organism>
<feature type="region of interest" description="Disordered" evidence="1">
    <location>
        <begin position="465"/>
        <end position="488"/>
    </location>
</feature>
<reference evidence="3 4" key="1">
    <citation type="submission" date="2024-01" db="EMBL/GenBank/DDBJ databases">
        <authorList>
            <person name="Allen C."/>
            <person name="Tagirdzhanova G."/>
        </authorList>
    </citation>
    <scope>NUCLEOTIDE SEQUENCE [LARGE SCALE GENOMIC DNA]</scope>
    <source>
        <strain evidence="3 4">CBS 573.63</strain>
    </source>
</reference>
<accession>A0ABP0DUX6</accession>
<dbReference type="Proteomes" id="UP001642501">
    <property type="component" value="Unassembled WGS sequence"/>
</dbReference>
<gene>
    <name evidence="3" type="ORF">SEPCBS57363_004223</name>
</gene>
<evidence type="ECO:0000259" key="2">
    <source>
        <dbReference type="PROSITE" id="PS52006"/>
    </source>
</evidence>